<evidence type="ECO:0000259" key="2">
    <source>
        <dbReference type="Pfam" id="PF22322"/>
    </source>
</evidence>
<proteinExistence type="predicted"/>
<dbReference type="Proteomes" id="UP000251993">
    <property type="component" value="Chromosome"/>
</dbReference>
<keyword evidence="4" id="KW-1185">Reference proteome</keyword>
<dbReference type="KEGG" id="run:DR864_14720"/>
<reference evidence="3 4" key="1">
    <citation type="submission" date="2018-07" db="EMBL/GenBank/DDBJ databases">
        <title>Genome sequencing of Runella.</title>
        <authorList>
            <person name="Baek M.-G."/>
            <person name="Yi H."/>
        </authorList>
    </citation>
    <scope>NUCLEOTIDE SEQUENCE [LARGE SCALE GENOMIC DNA]</scope>
    <source>
        <strain evidence="3 4">HYN0085</strain>
    </source>
</reference>
<name>A0A344TJU3_9BACT</name>
<feature type="region of interest" description="Disordered" evidence="1">
    <location>
        <begin position="254"/>
        <end position="282"/>
    </location>
</feature>
<evidence type="ECO:0000313" key="4">
    <source>
        <dbReference type="Proteomes" id="UP000251993"/>
    </source>
</evidence>
<organism evidence="3 4">
    <name type="scientific">Runella rosea</name>
    <dbReference type="NCBI Taxonomy" id="2259595"/>
    <lineage>
        <taxon>Bacteria</taxon>
        <taxon>Pseudomonadati</taxon>
        <taxon>Bacteroidota</taxon>
        <taxon>Cytophagia</taxon>
        <taxon>Cytophagales</taxon>
        <taxon>Spirosomataceae</taxon>
        <taxon>Runella</taxon>
    </lineage>
</organism>
<feature type="domain" description="DUF6973" evidence="2">
    <location>
        <begin position="307"/>
        <end position="419"/>
    </location>
</feature>
<dbReference type="OrthoDB" id="943524at2"/>
<evidence type="ECO:0000256" key="1">
    <source>
        <dbReference type="SAM" id="MobiDB-lite"/>
    </source>
</evidence>
<accession>A0A344TJU3</accession>
<dbReference type="Pfam" id="PF22322">
    <property type="entry name" value="DUF6973"/>
    <property type="match status" value="1"/>
</dbReference>
<protein>
    <recommendedName>
        <fullName evidence="2">DUF6973 domain-containing protein</fullName>
    </recommendedName>
</protein>
<dbReference type="EMBL" id="CP030850">
    <property type="protein sequence ID" value="AXE18914.1"/>
    <property type="molecule type" value="Genomic_DNA"/>
</dbReference>
<evidence type="ECO:0000313" key="3">
    <source>
        <dbReference type="EMBL" id="AXE18914.1"/>
    </source>
</evidence>
<gene>
    <name evidence="3" type="ORF">DR864_14720</name>
</gene>
<dbReference type="RefSeq" id="WP_114067695.1">
    <property type="nucleotide sequence ID" value="NZ_CP030850.1"/>
</dbReference>
<dbReference type="InterPro" id="IPR054246">
    <property type="entry name" value="DUF6973"/>
</dbReference>
<sequence length="453" mass="50719">MMKKNPLRYLSHLLLITLLTGISCNRESLINPPEPVTESVSSDEISIDRAKVLYENSRRIDKTSVNARKKNREEAPDWERAKKLKFKGGRKALVVPVFEMSESATLTTMDSISDKSKLTLAELVTPVQLVLYKDDDGKEVIERMYSKADPAYQKRKKNKSEDRDYTGMHWFEDNDGNFKRGFVYEDGKLIKTLLPKANGATSNLRTTCQTTTYNVTITHYSVTCMTGYGCGDPIYMYSESYSFSVSSGDCQSKHDTDYSPYDNGGGTSDNSTTTNEEQPTEGWTVPEDKITQFIQWLGRLNDKETAWVKANPTKAPAAWWNQTSAVNFSKAKYMCEKDGQTYLDIDGTNQNAFKHAYWNALNTLSFGSSEAKIIGDNHESQDMNSLDAKMDLWNNDLGRKVAETCGCSGSALRQKVLEAIGNGQGRRILKAVGTPPSDHLIVTSSAPNLCYEN</sequence>
<dbReference type="AlphaFoldDB" id="A0A344TJU3"/>
<dbReference type="PROSITE" id="PS51257">
    <property type="entry name" value="PROKAR_LIPOPROTEIN"/>
    <property type="match status" value="1"/>
</dbReference>